<dbReference type="Gene3D" id="3.40.50.720">
    <property type="entry name" value="NAD(P)-binding Rossmann-like Domain"/>
    <property type="match status" value="2"/>
</dbReference>
<dbReference type="Gene3D" id="3.90.25.10">
    <property type="entry name" value="UDP-galactose 4-epimerase, domain 1"/>
    <property type="match status" value="1"/>
</dbReference>
<accession>A0A6C0I1X4</accession>
<evidence type="ECO:0000259" key="1">
    <source>
        <dbReference type="Pfam" id="PF16363"/>
    </source>
</evidence>
<dbReference type="SUPFAM" id="SSF51735">
    <property type="entry name" value="NAD(P)-binding Rossmann-fold domains"/>
    <property type="match status" value="2"/>
</dbReference>
<dbReference type="InterPro" id="IPR036291">
    <property type="entry name" value="NAD(P)-bd_dom_sf"/>
</dbReference>
<reference evidence="2" key="1">
    <citation type="journal article" date="2020" name="Nature">
        <title>Giant virus diversity and host interactions through global metagenomics.</title>
        <authorList>
            <person name="Schulz F."/>
            <person name="Roux S."/>
            <person name="Paez-Espino D."/>
            <person name="Jungbluth S."/>
            <person name="Walsh D.A."/>
            <person name="Denef V.J."/>
            <person name="McMahon K.D."/>
            <person name="Konstantinidis K.T."/>
            <person name="Eloe-Fadrosh E.A."/>
            <person name="Kyrpides N.C."/>
            <person name="Woyke T."/>
        </authorList>
    </citation>
    <scope>NUCLEOTIDE SEQUENCE</scope>
    <source>
        <strain evidence="2">GVMAG-M-3300023184-18</strain>
    </source>
</reference>
<dbReference type="Pfam" id="PF16363">
    <property type="entry name" value="GDP_Man_Dehyd"/>
    <property type="match status" value="1"/>
</dbReference>
<organism evidence="2">
    <name type="scientific">viral metagenome</name>
    <dbReference type="NCBI Taxonomy" id="1070528"/>
    <lineage>
        <taxon>unclassified sequences</taxon>
        <taxon>metagenomes</taxon>
        <taxon>organismal metagenomes</taxon>
    </lineage>
</organism>
<sequence>MKILIYGHAGWIGSQFVELLQKEKEKYTNDAIDFVLGNSRVDDTPELCKELDEVAPSHVISFIGRTHGTIGTTKYTTIDYLEQPGKLVENVKDNLFSPISLALACKERNIHYTYLGTGCIFSYKNMEAIINPNLDQNHLDKGFNEDDIPNFFGSGYSIVKGFTDRLMHQLSGNVLNLRIRMPIVASECPRNFITKIVNYSKVCSVPNSMSVLDELLPIVIKMIKSRLVGTINLTNPGVISHNEILEMYQKHVDPQFTWNNFSVEEQRKILACDRSNNYLDTTALEKFAPEVRCIKDAIEDTIKNYKRADKNENNMHAYAPHTQTDAPTHFEDSNETILFVTGGAGFIGSHFINNIFSKYENIKIINFDTLYYCANENNVNELVRQCVERYTFIKGNLQSSDLLNYIFQTNKITHIVHFAAQSHVQTSFTDAIAYTNDNILGTHNLLEAARLYCKTLKLFIHVSTDEVYGENESADIKTEKSILCPTNPYAATKASAELLAQSYNHSFKIPIIITRGNNVYGPNQYPEKVIPRFIHQLKSGSKVTIQNGNCMRAFLHVYDTATAFIAILEKGKIGKIYNIGCDEGMEYSILEVAKILIRKIINVDDDNTSIDFNDYIEYIEDRPFNDKRYYISNDKLKKLGWNITVDFETGINGLLMG</sequence>
<dbReference type="PANTHER" id="PTHR43000">
    <property type="entry name" value="DTDP-D-GLUCOSE 4,6-DEHYDRATASE-RELATED"/>
    <property type="match status" value="1"/>
</dbReference>
<dbReference type="FunFam" id="3.40.50.720:FF:000304">
    <property type="entry name" value="UDP-glucose 4,6-dehydratase"/>
    <property type="match status" value="1"/>
</dbReference>
<name>A0A6C0I1X4_9ZZZZ</name>
<dbReference type="EMBL" id="MN740076">
    <property type="protein sequence ID" value="QHT86782.1"/>
    <property type="molecule type" value="Genomic_DNA"/>
</dbReference>
<dbReference type="InterPro" id="IPR016040">
    <property type="entry name" value="NAD(P)-bd_dom"/>
</dbReference>
<dbReference type="GO" id="GO:0009225">
    <property type="term" value="P:nucleotide-sugar metabolic process"/>
    <property type="evidence" value="ECO:0007669"/>
    <property type="project" value="UniProtKB-ARBA"/>
</dbReference>
<proteinExistence type="predicted"/>
<dbReference type="AlphaFoldDB" id="A0A6C0I1X4"/>
<feature type="domain" description="NAD(P)-binding" evidence="1">
    <location>
        <begin position="339"/>
        <end position="652"/>
    </location>
</feature>
<protein>
    <recommendedName>
        <fullName evidence="1">NAD(P)-binding domain-containing protein</fullName>
    </recommendedName>
</protein>
<evidence type="ECO:0000313" key="2">
    <source>
        <dbReference type="EMBL" id="QHT86782.1"/>
    </source>
</evidence>